<dbReference type="InterPro" id="IPR039432">
    <property type="entry name" value="SRP9_dom"/>
</dbReference>
<accession>A0A132AKU1</accession>
<dbReference type="AlphaFoldDB" id="A0A132AKU1"/>
<sequence length="78" mass="9249">MPYLDNWNEFAQAAEALYLENPLRCRLVMKYRHTQGSLIVKCTDNKVCLLYRTENAQDIKRIEKLNSQLMRHMASDED</sequence>
<keyword evidence="6 9" id="KW-0733">Signal recognition particle</keyword>
<evidence type="ECO:0000256" key="8">
    <source>
        <dbReference type="ARBA" id="ARBA00045462"/>
    </source>
</evidence>
<evidence type="ECO:0000259" key="10">
    <source>
        <dbReference type="Pfam" id="PF05486"/>
    </source>
</evidence>
<dbReference type="InterPro" id="IPR008832">
    <property type="entry name" value="SRP9"/>
</dbReference>
<dbReference type="Proteomes" id="UP000616769">
    <property type="component" value="Unassembled WGS sequence"/>
</dbReference>
<dbReference type="Pfam" id="PF05486">
    <property type="entry name" value="SRP9-21"/>
    <property type="match status" value="1"/>
</dbReference>
<dbReference type="InterPro" id="IPR039914">
    <property type="entry name" value="SRP9-like"/>
</dbReference>
<dbReference type="GO" id="GO:0005829">
    <property type="term" value="C:cytosol"/>
    <property type="evidence" value="ECO:0007669"/>
    <property type="project" value="UniProtKB-ARBA"/>
</dbReference>
<evidence type="ECO:0000256" key="9">
    <source>
        <dbReference type="PIRNR" id="PIRNR017029"/>
    </source>
</evidence>
<dbReference type="GO" id="GO:0045900">
    <property type="term" value="P:negative regulation of translational elongation"/>
    <property type="evidence" value="ECO:0007669"/>
    <property type="project" value="InterPro"/>
</dbReference>
<feature type="domain" description="SRP9" evidence="10">
    <location>
        <begin position="5"/>
        <end position="73"/>
    </location>
</feature>
<dbReference type="EMBL" id="JXLN01017561">
    <property type="protein sequence ID" value="KPM11622.1"/>
    <property type="molecule type" value="Genomic_DNA"/>
</dbReference>
<name>A0A132AKU1_SARSC</name>
<evidence type="ECO:0000313" key="11">
    <source>
        <dbReference type="EMBL" id="KPM11622.1"/>
    </source>
</evidence>
<comment type="subcellular location">
    <subcellularLocation>
        <location evidence="1 9">Cytoplasm</location>
    </subcellularLocation>
</comment>
<reference evidence="11 12" key="1">
    <citation type="journal article" date="2015" name="Parasit. Vectors">
        <title>Draft genome of the scabies mite.</title>
        <authorList>
            <person name="Rider S.D.Jr."/>
            <person name="Morgan M.S."/>
            <person name="Arlian L.G."/>
        </authorList>
    </citation>
    <scope>NUCLEOTIDE SEQUENCE [LARGE SCALE GENOMIC DNA]</scope>
    <source>
        <strain evidence="11">Arlian Lab</strain>
    </source>
</reference>
<evidence type="ECO:0000256" key="5">
    <source>
        <dbReference type="ARBA" id="ARBA00022884"/>
    </source>
</evidence>
<evidence type="ECO:0000256" key="7">
    <source>
        <dbReference type="ARBA" id="ARBA00023274"/>
    </source>
</evidence>
<protein>
    <recommendedName>
        <fullName evidence="3 9">Signal recognition particle 9 kDa protein</fullName>
        <shortName evidence="9">SRP9</shortName>
    </recommendedName>
</protein>
<evidence type="ECO:0000256" key="1">
    <source>
        <dbReference type="ARBA" id="ARBA00004496"/>
    </source>
</evidence>
<dbReference type="FunFam" id="3.30.720.10:FF:000001">
    <property type="entry name" value="Signal recognition particle 9 kDa protein"/>
    <property type="match status" value="1"/>
</dbReference>
<keyword evidence="4 9" id="KW-0963">Cytoplasm</keyword>
<proteinExistence type="inferred from homology"/>
<dbReference type="PANTHER" id="PTHR12834">
    <property type="entry name" value="SIGNAL RECOGNITION PARTICLE 9 KDA PROTEIN"/>
    <property type="match status" value="1"/>
</dbReference>
<dbReference type="Gene3D" id="3.30.720.10">
    <property type="entry name" value="Signal recognition particle alu RNA binding heterodimer, srp9/1"/>
    <property type="match status" value="1"/>
</dbReference>
<dbReference type="VEuPathDB" id="VectorBase:SSCA005411"/>
<evidence type="ECO:0000313" key="12">
    <source>
        <dbReference type="Proteomes" id="UP000616769"/>
    </source>
</evidence>
<evidence type="ECO:0000256" key="4">
    <source>
        <dbReference type="ARBA" id="ARBA00022490"/>
    </source>
</evidence>
<evidence type="ECO:0000256" key="3">
    <source>
        <dbReference type="ARBA" id="ARBA00020414"/>
    </source>
</evidence>
<comment type="similarity">
    <text evidence="2 9">Belongs to the SRP9 family.</text>
</comment>
<dbReference type="PIRSF" id="PIRSF017029">
    <property type="entry name" value="Signal_recog_particle_SRP9"/>
    <property type="match status" value="1"/>
</dbReference>
<dbReference type="PANTHER" id="PTHR12834:SF12">
    <property type="entry name" value="SIGNAL RECOGNITION PARTICLE 9 KDA PROTEIN"/>
    <property type="match status" value="1"/>
</dbReference>
<gene>
    <name evidence="11" type="ORF">QR98_0101950</name>
</gene>
<comment type="function">
    <text evidence="8 9">Component of the signal recognition particle (SRP) complex, a ribonucleoprotein complex that mediates the cotranslational targeting of secretory and membrane proteins to the endoplasmic reticulum (ER). SRP9 together with SRP14 and the Alu portion of the SRP RNA, constitutes the elongation arrest domain of SRP. The complex of SRP9 and SRP14 is required for SRP RNA binding.</text>
</comment>
<organism evidence="11 12">
    <name type="scientific">Sarcoptes scabiei</name>
    <name type="common">Itch mite</name>
    <name type="synonym">Acarus scabiei</name>
    <dbReference type="NCBI Taxonomy" id="52283"/>
    <lineage>
        <taxon>Eukaryota</taxon>
        <taxon>Metazoa</taxon>
        <taxon>Ecdysozoa</taxon>
        <taxon>Arthropoda</taxon>
        <taxon>Chelicerata</taxon>
        <taxon>Arachnida</taxon>
        <taxon>Acari</taxon>
        <taxon>Acariformes</taxon>
        <taxon>Sarcoptiformes</taxon>
        <taxon>Astigmata</taxon>
        <taxon>Psoroptidia</taxon>
        <taxon>Sarcoptoidea</taxon>
        <taxon>Sarcoptidae</taxon>
        <taxon>Sarcoptinae</taxon>
        <taxon>Sarcoptes</taxon>
    </lineage>
</organism>
<dbReference type="GO" id="GO:0008312">
    <property type="term" value="F:7S RNA binding"/>
    <property type="evidence" value="ECO:0007669"/>
    <property type="project" value="InterPro"/>
</dbReference>
<keyword evidence="5 9" id="KW-0694">RNA-binding</keyword>
<evidence type="ECO:0000256" key="2">
    <source>
        <dbReference type="ARBA" id="ARBA00009193"/>
    </source>
</evidence>
<comment type="caution">
    <text evidence="11">The sequence shown here is derived from an EMBL/GenBank/DDBJ whole genome shotgun (WGS) entry which is preliminary data.</text>
</comment>
<dbReference type="GO" id="GO:0006614">
    <property type="term" value="P:SRP-dependent cotranslational protein targeting to membrane"/>
    <property type="evidence" value="ECO:0007669"/>
    <property type="project" value="InterPro"/>
</dbReference>
<dbReference type="OMA" id="DPMKVRF"/>
<dbReference type="InterPro" id="IPR009018">
    <property type="entry name" value="Signal_recog_particle_SRP9/14"/>
</dbReference>
<evidence type="ECO:0000256" key="6">
    <source>
        <dbReference type="ARBA" id="ARBA00023135"/>
    </source>
</evidence>
<keyword evidence="7 9" id="KW-0687">Ribonucleoprotein</keyword>
<dbReference type="GO" id="GO:0005786">
    <property type="term" value="C:signal recognition particle, endoplasmic reticulum targeting"/>
    <property type="evidence" value="ECO:0007669"/>
    <property type="project" value="UniProtKB-KW"/>
</dbReference>
<dbReference type="SUPFAM" id="SSF54762">
    <property type="entry name" value="Signal recognition particle alu RNA binding heterodimer, SRP9/14"/>
    <property type="match status" value="1"/>
</dbReference>